<accession>A0A7H1MYB2</accession>
<sequence>MLLVAIVALDLAGCRRGGQPPAQSPSDTASLATTAELPAPGEKLLRGTDDPALLKSCVNYTRRFLWIDAVEVTPNRVPADSTINHRFTYTFCPQATVKSLRGTLLTRISLQGTQVVANVDKNYVLIPGQWAVDANILIPAQASPGTYTLETTFTSGGAEFRRSAAFTVY</sequence>
<evidence type="ECO:0000313" key="2">
    <source>
        <dbReference type="Proteomes" id="UP000516369"/>
    </source>
</evidence>
<gene>
    <name evidence="1" type="ORF">HQ394_02580</name>
</gene>
<protein>
    <submittedName>
        <fullName evidence="1">Uncharacterized protein</fullName>
    </submittedName>
</protein>
<dbReference type="EMBL" id="CP053923">
    <property type="protein sequence ID" value="QNT68448.1"/>
    <property type="molecule type" value="Genomic_DNA"/>
</dbReference>
<proteinExistence type="predicted"/>
<keyword evidence="2" id="KW-1185">Reference proteome</keyword>
<evidence type="ECO:0000313" key="1">
    <source>
        <dbReference type="EMBL" id="QNT68448.1"/>
    </source>
</evidence>
<name>A0A7H1MYB2_9PROT</name>
<dbReference type="KEGG" id="dvn:HQ394_02580"/>
<organism evidence="1 2">
    <name type="scientific">Defluviicoccus vanus</name>
    <dbReference type="NCBI Taxonomy" id="111831"/>
    <lineage>
        <taxon>Bacteria</taxon>
        <taxon>Pseudomonadati</taxon>
        <taxon>Pseudomonadota</taxon>
        <taxon>Alphaproteobacteria</taxon>
        <taxon>Rhodospirillales</taxon>
        <taxon>Rhodospirillaceae</taxon>
        <taxon>Defluviicoccus</taxon>
    </lineage>
</organism>
<dbReference type="AlphaFoldDB" id="A0A7H1MYB2"/>
<dbReference type="Proteomes" id="UP000516369">
    <property type="component" value="Chromosome"/>
</dbReference>
<reference evidence="1 2" key="1">
    <citation type="submission" date="2020-05" db="EMBL/GenBank/DDBJ databases">
        <title>Complete closed genome sequence of Defluviicoccus vanus.</title>
        <authorList>
            <person name="Bessarab I."/>
            <person name="Arumugam K."/>
            <person name="Maszenan A.M."/>
            <person name="Seviour R.J."/>
            <person name="Williams R.B."/>
        </authorList>
    </citation>
    <scope>NUCLEOTIDE SEQUENCE [LARGE SCALE GENOMIC DNA]</scope>
    <source>
        <strain evidence="1 2">Ben 114</strain>
    </source>
</reference>